<protein>
    <submittedName>
        <fullName evidence="3">Uncharacterized protein</fullName>
    </submittedName>
</protein>
<dbReference type="AlphaFoldDB" id="A0A9P4R3U4"/>
<accession>A0A9P4R3U4</accession>
<dbReference type="Proteomes" id="UP000799444">
    <property type="component" value="Unassembled WGS sequence"/>
</dbReference>
<dbReference type="EMBL" id="ML996124">
    <property type="protein sequence ID" value="KAF2736510.1"/>
    <property type="molecule type" value="Genomic_DNA"/>
</dbReference>
<comment type="caution">
    <text evidence="3">The sequence shown here is derived from an EMBL/GenBank/DDBJ whole genome shotgun (WGS) entry which is preliminary data.</text>
</comment>
<evidence type="ECO:0000256" key="1">
    <source>
        <dbReference type="SAM" id="MobiDB-lite"/>
    </source>
</evidence>
<name>A0A9P4R3U4_9PLEO</name>
<proteinExistence type="predicted"/>
<keyword evidence="2" id="KW-1133">Transmembrane helix</keyword>
<keyword evidence="2" id="KW-0812">Transmembrane</keyword>
<evidence type="ECO:0000313" key="3">
    <source>
        <dbReference type="EMBL" id="KAF2736510.1"/>
    </source>
</evidence>
<feature type="region of interest" description="Disordered" evidence="1">
    <location>
        <begin position="1"/>
        <end position="41"/>
    </location>
</feature>
<gene>
    <name evidence="3" type="ORF">EJ04DRAFT_521914</name>
</gene>
<feature type="region of interest" description="Disordered" evidence="1">
    <location>
        <begin position="61"/>
        <end position="85"/>
    </location>
</feature>
<keyword evidence="2" id="KW-0472">Membrane</keyword>
<evidence type="ECO:0000256" key="2">
    <source>
        <dbReference type="SAM" id="Phobius"/>
    </source>
</evidence>
<organism evidence="3 4">
    <name type="scientific">Polyplosphaeria fusca</name>
    <dbReference type="NCBI Taxonomy" id="682080"/>
    <lineage>
        <taxon>Eukaryota</taxon>
        <taxon>Fungi</taxon>
        <taxon>Dikarya</taxon>
        <taxon>Ascomycota</taxon>
        <taxon>Pezizomycotina</taxon>
        <taxon>Dothideomycetes</taxon>
        <taxon>Pleosporomycetidae</taxon>
        <taxon>Pleosporales</taxon>
        <taxon>Tetraplosphaeriaceae</taxon>
        <taxon>Polyplosphaeria</taxon>
    </lineage>
</organism>
<keyword evidence="4" id="KW-1185">Reference proteome</keyword>
<evidence type="ECO:0000313" key="4">
    <source>
        <dbReference type="Proteomes" id="UP000799444"/>
    </source>
</evidence>
<feature type="compositionally biased region" description="Low complexity" evidence="1">
    <location>
        <begin position="1"/>
        <end position="32"/>
    </location>
</feature>
<feature type="transmembrane region" description="Helical" evidence="2">
    <location>
        <begin position="207"/>
        <end position="227"/>
    </location>
</feature>
<sequence length="276" mass="30056">MPTDLSPLSVPSGYYSLSSDSEWSDSSSTAATDESDDSFSHSDATTLCECFAGYFDSNGEPEWTDSSSSGSSDDSDDPFPHSHSPTLYEGFVRGVNSNDQLPCSCPWCPNGVGEQSTTSPVFNANTSKQRNALTQRAHIPAVDRTRRQAASAAELARQRERQKTPVEETFEISDELLVVICIMLILPVAIASIMATLVVAIFCVEVILVAVPCLFFSSLIIVLELIWKKGTFAVIGCEKFENTCFADIPYQFQEIQLISSGSPHLMVPIWATGDRA</sequence>
<feature type="transmembrane region" description="Helical" evidence="2">
    <location>
        <begin position="176"/>
        <end position="201"/>
    </location>
</feature>
<reference evidence="3" key="1">
    <citation type="journal article" date="2020" name="Stud. Mycol.">
        <title>101 Dothideomycetes genomes: a test case for predicting lifestyles and emergence of pathogens.</title>
        <authorList>
            <person name="Haridas S."/>
            <person name="Albert R."/>
            <person name="Binder M."/>
            <person name="Bloem J."/>
            <person name="Labutti K."/>
            <person name="Salamov A."/>
            <person name="Andreopoulos B."/>
            <person name="Baker S."/>
            <person name="Barry K."/>
            <person name="Bills G."/>
            <person name="Bluhm B."/>
            <person name="Cannon C."/>
            <person name="Castanera R."/>
            <person name="Culley D."/>
            <person name="Daum C."/>
            <person name="Ezra D."/>
            <person name="Gonzalez J."/>
            <person name="Henrissat B."/>
            <person name="Kuo A."/>
            <person name="Liang C."/>
            <person name="Lipzen A."/>
            <person name="Lutzoni F."/>
            <person name="Magnuson J."/>
            <person name="Mondo S."/>
            <person name="Nolan M."/>
            <person name="Ohm R."/>
            <person name="Pangilinan J."/>
            <person name="Park H.-J."/>
            <person name="Ramirez L."/>
            <person name="Alfaro M."/>
            <person name="Sun H."/>
            <person name="Tritt A."/>
            <person name="Yoshinaga Y."/>
            <person name="Zwiers L.-H."/>
            <person name="Turgeon B."/>
            <person name="Goodwin S."/>
            <person name="Spatafora J."/>
            <person name="Crous P."/>
            <person name="Grigoriev I."/>
        </authorList>
    </citation>
    <scope>NUCLEOTIDE SEQUENCE</scope>
    <source>
        <strain evidence="3">CBS 125425</strain>
    </source>
</reference>